<accession>A0A9W7BJP4</accession>
<evidence type="ECO:0000313" key="2">
    <source>
        <dbReference type="Proteomes" id="UP001165085"/>
    </source>
</evidence>
<dbReference type="AlphaFoldDB" id="A0A9W7BJP4"/>
<name>A0A9W7BJP4_9STRA</name>
<sequence>MANLEAHFETLSKKWNLPSTKQSQVLLTLRHAVHLQETLTSLIDRFKIFVKQFLTTTSAISSRLKTRYENSTATPTSRHESTKSIFHLLRQWFLLLLRLRDSQTYLQSGEARHPGDIHFSRSTRYRSLLKTKGVQSDGYTSYFKSDHYSGTGWDEYFDDRVGLRVRLKRILGEGKVDKLMERSYFEAKFDTWDEDYKKYSGKIEETVEGLMEDCRRYLGRVEFVGKDKEEKLKVTVKADQLILHRLGDDYRIEDKGGVLPEGFGKKEWKAVTRVADIKGYEGEGGKRKRVVLEDSEDEDEERTGGGGIKVVAKKIEKVKEGSSLERIKREVGMGIETTGEDIGREERGEEVWEKVEAEVEVEVEVDVDVQVDMEVDEVEVGVGKREFLAWGDELLVVVVN</sequence>
<comment type="caution">
    <text evidence="1">The sequence shown here is derived from an EMBL/GenBank/DDBJ whole genome shotgun (WGS) entry which is preliminary data.</text>
</comment>
<evidence type="ECO:0000313" key="1">
    <source>
        <dbReference type="EMBL" id="GMH88882.1"/>
    </source>
</evidence>
<reference evidence="2" key="1">
    <citation type="journal article" date="2023" name="Commun. Biol.">
        <title>Genome analysis of Parmales, the sister group of diatoms, reveals the evolutionary specialization of diatoms from phago-mixotrophs to photoautotrophs.</title>
        <authorList>
            <person name="Ban H."/>
            <person name="Sato S."/>
            <person name="Yoshikawa S."/>
            <person name="Yamada K."/>
            <person name="Nakamura Y."/>
            <person name="Ichinomiya M."/>
            <person name="Sato N."/>
            <person name="Blanc-Mathieu R."/>
            <person name="Endo H."/>
            <person name="Kuwata A."/>
            <person name="Ogata H."/>
        </authorList>
    </citation>
    <scope>NUCLEOTIDE SEQUENCE [LARGE SCALE GENOMIC DNA]</scope>
    <source>
        <strain evidence="2">NIES 3701</strain>
    </source>
</reference>
<dbReference type="OrthoDB" id="41849at2759"/>
<dbReference type="EMBL" id="BRXY01000348">
    <property type="protein sequence ID" value="GMH88882.1"/>
    <property type="molecule type" value="Genomic_DNA"/>
</dbReference>
<keyword evidence="2" id="KW-1185">Reference proteome</keyword>
<protein>
    <submittedName>
        <fullName evidence="1">Uncharacterized protein</fullName>
    </submittedName>
</protein>
<dbReference type="Proteomes" id="UP001165085">
    <property type="component" value="Unassembled WGS sequence"/>
</dbReference>
<organism evidence="1 2">
    <name type="scientific">Triparma strigata</name>
    <dbReference type="NCBI Taxonomy" id="1606541"/>
    <lineage>
        <taxon>Eukaryota</taxon>
        <taxon>Sar</taxon>
        <taxon>Stramenopiles</taxon>
        <taxon>Ochrophyta</taxon>
        <taxon>Bolidophyceae</taxon>
        <taxon>Parmales</taxon>
        <taxon>Triparmaceae</taxon>
        <taxon>Triparma</taxon>
    </lineage>
</organism>
<gene>
    <name evidence="1" type="ORF">TrST_g3661</name>
</gene>
<proteinExistence type="predicted"/>